<dbReference type="RefSeq" id="WP_127104333.1">
    <property type="nucleotide sequence ID" value="NZ_JAPDFL010000001.1"/>
</dbReference>
<accession>A0ABT3GYU0</accession>
<dbReference type="Pfam" id="PF12728">
    <property type="entry name" value="HTH_17"/>
    <property type="match status" value="1"/>
</dbReference>
<feature type="region of interest" description="Disordered" evidence="1">
    <location>
        <begin position="57"/>
        <end position="81"/>
    </location>
</feature>
<gene>
    <name evidence="3" type="ORF">OKW52_10385</name>
</gene>
<feature type="domain" description="Helix-turn-helix" evidence="2">
    <location>
        <begin position="16"/>
        <end position="55"/>
    </location>
</feature>
<evidence type="ECO:0000313" key="3">
    <source>
        <dbReference type="EMBL" id="MCW1932653.1"/>
    </source>
</evidence>
<reference evidence="3 4" key="1">
    <citation type="submission" date="2022-10" db="EMBL/GenBank/DDBJ databases">
        <title>Pararhodobacter sp. nov., isolated from marine algae.</title>
        <authorList>
            <person name="Choi B.J."/>
            <person name="Kim J.M."/>
            <person name="Lee J.K."/>
            <person name="Choi D.G."/>
            <person name="Jeon C.O."/>
        </authorList>
    </citation>
    <scope>NUCLEOTIDE SEQUENCE [LARGE SCALE GENOMIC DNA]</scope>
    <source>
        <strain evidence="3 4">ZQ420</strain>
    </source>
</reference>
<keyword evidence="4" id="KW-1185">Reference proteome</keyword>
<evidence type="ECO:0000256" key="1">
    <source>
        <dbReference type="SAM" id="MobiDB-lite"/>
    </source>
</evidence>
<comment type="caution">
    <text evidence="3">The sequence shown here is derived from an EMBL/GenBank/DDBJ whole genome shotgun (WGS) entry which is preliminary data.</text>
</comment>
<dbReference type="Proteomes" id="UP001208938">
    <property type="component" value="Unassembled WGS sequence"/>
</dbReference>
<name>A0ABT3GYU0_9RHOB</name>
<organism evidence="3 4">
    <name type="scientific">Pararhodobacter zhoushanensis</name>
    <dbReference type="NCBI Taxonomy" id="2479545"/>
    <lineage>
        <taxon>Bacteria</taxon>
        <taxon>Pseudomonadati</taxon>
        <taxon>Pseudomonadota</taxon>
        <taxon>Alphaproteobacteria</taxon>
        <taxon>Rhodobacterales</taxon>
        <taxon>Paracoccaceae</taxon>
        <taxon>Pararhodobacter</taxon>
    </lineage>
</organism>
<evidence type="ECO:0000259" key="2">
    <source>
        <dbReference type="Pfam" id="PF12728"/>
    </source>
</evidence>
<sequence>MTARASITFAPRLLPVAEAAAYLGISPSKLRELQIPRRMLGGKRVFDRMDLDRFASDLPYEGDDQSKRDEAACDQAFGITP</sequence>
<dbReference type="EMBL" id="JAPDFL010000001">
    <property type="protein sequence ID" value="MCW1932653.1"/>
    <property type="molecule type" value="Genomic_DNA"/>
</dbReference>
<dbReference type="InterPro" id="IPR041657">
    <property type="entry name" value="HTH_17"/>
</dbReference>
<evidence type="ECO:0000313" key="4">
    <source>
        <dbReference type="Proteomes" id="UP001208938"/>
    </source>
</evidence>
<proteinExistence type="predicted"/>
<protein>
    <submittedName>
        <fullName evidence="3">Helix-turn-helix domain-containing protein</fullName>
    </submittedName>
</protein>